<dbReference type="EMBL" id="CM010716">
    <property type="protein sequence ID" value="RZC50942.1"/>
    <property type="molecule type" value="Genomic_DNA"/>
</dbReference>
<evidence type="ECO:0000259" key="11">
    <source>
        <dbReference type="PROSITE" id="PS50884"/>
    </source>
</evidence>
<keyword evidence="2 8" id="KW-0863">Zinc-finger</keyword>
<reference evidence="12 13" key="1">
    <citation type="journal article" date="2018" name="Science">
        <title>The opium poppy genome and morphinan production.</title>
        <authorList>
            <person name="Guo L."/>
            <person name="Winzer T."/>
            <person name="Yang X."/>
            <person name="Li Y."/>
            <person name="Ning Z."/>
            <person name="He Z."/>
            <person name="Teodor R."/>
            <person name="Lu Y."/>
            <person name="Bowser T.A."/>
            <person name="Graham I.A."/>
            <person name="Ye K."/>
        </authorList>
    </citation>
    <scope>NUCLEOTIDE SEQUENCE [LARGE SCALE GENOMIC DNA]</scope>
    <source>
        <strain evidence="13">cv. HN1</strain>
        <tissue evidence="12">Leaves</tissue>
    </source>
</reference>
<evidence type="ECO:0000313" key="12">
    <source>
        <dbReference type="EMBL" id="RZC50942.1"/>
    </source>
</evidence>
<dbReference type="InterPro" id="IPR045174">
    <property type="entry name" value="Dof"/>
</dbReference>
<dbReference type="GO" id="GO:0003700">
    <property type="term" value="F:DNA-binding transcription factor activity"/>
    <property type="evidence" value="ECO:0007669"/>
    <property type="project" value="UniProtKB-UniRule"/>
</dbReference>
<protein>
    <recommendedName>
        <fullName evidence="9">Dof zinc finger protein</fullName>
    </recommendedName>
</protein>
<keyword evidence="3 9" id="KW-0862">Zinc</keyword>
<feature type="compositionally biased region" description="Polar residues" evidence="10">
    <location>
        <begin position="130"/>
        <end position="140"/>
    </location>
</feature>
<keyword evidence="1 9" id="KW-0479">Metal-binding</keyword>
<evidence type="ECO:0000256" key="8">
    <source>
        <dbReference type="PROSITE-ProRule" id="PRU00071"/>
    </source>
</evidence>
<keyword evidence="13" id="KW-1185">Reference proteome</keyword>
<dbReference type="GO" id="GO:0003677">
    <property type="term" value="F:DNA binding"/>
    <property type="evidence" value="ECO:0007669"/>
    <property type="project" value="UniProtKB-UniRule"/>
</dbReference>
<dbReference type="GO" id="GO:0008270">
    <property type="term" value="F:zinc ion binding"/>
    <property type="evidence" value="ECO:0007669"/>
    <property type="project" value="UniProtKB-KW"/>
</dbReference>
<evidence type="ECO:0000256" key="10">
    <source>
        <dbReference type="SAM" id="MobiDB-lite"/>
    </source>
</evidence>
<proteinExistence type="predicted"/>
<keyword evidence="5 8" id="KW-0238">DNA-binding</keyword>
<dbReference type="AlphaFoldDB" id="A0A4Y7ITB6"/>
<keyword evidence="6 9" id="KW-0804">Transcription</keyword>
<dbReference type="OMA" id="DCNNMLM"/>
<feature type="domain" description="Dof-type" evidence="11">
    <location>
        <begin position="47"/>
        <end position="101"/>
    </location>
</feature>
<dbReference type="InterPro" id="IPR003851">
    <property type="entry name" value="Znf_Dof"/>
</dbReference>
<feature type="compositionally biased region" description="Low complexity" evidence="10">
    <location>
        <begin position="106"/>
        <end position="115"/>
    </location>
</feature>
<evidence type="ECO:0000256" key="9">
    <source>
        <dbReference type="RuleBase" id="RU369094"/>
    </source>
</evidence>
<evidence type="ECO:0000256" key="6">
    <source>
        <dbReference type="ARBA" id="ARBA00023163"/>
    </source>
</evidence>
<dbReference type="Pfam" id="PF02701">
    <property type="entry name" value="Zn_ribbon_Dof"/>
    <property type="match status" value="1"/>
</dbReference>
<evidence type="ECO:0000256" key="5">
    <source>
        <dbReference type="ARBA" id="ARBA00023125"/>
    </source>
</evidence>
<comment type="function">
    <text evidence="9">Transcription factor that binds specifically to a 5'-AA[AG]G-3' consensus core sequence.</text>
</comment>
<gene>
    <name evidence="12" type="ORF">C5167_019368</name>
</gene>
<keyword evidence="4 9" id="KW-0805">Transcription regulation</keyword>
<keyword evidence="7 8" id="KW-0539">Nucleus</keyword>
<dbReference type="Gramene" id="RZC50942">
    <property type="protein sequence ID" value="RZC50942"/>
    <property type="gene ID" value="C5167_019368"/>
</dbReference>
<dbReference type="GO" id="GO:0005634">
    <property type="term" value="C:nucleus"/>
    <property type="evidence" value="ECO:0007669"/>
    <property type="project" value="UniProtKB-SubCell"/>
</dbReference>
<evidence type="ECO:0000256" key="7">
    <source>
        <dbReference type="ARBA" id="ARBA00023242"/>
    </source>
</evidence>
<evidence type="ECO:0000313" key="13">
    <source>
        <dbReference type="Proteomes" id="UP000316621"/>
    </source>
</evidence>
<evidence type="ECO:0000256" key="1">
    <source>
        <dbReference type="ARBA" id="ARBA00022723"/>
    </source>
</evidence>
<feature type="region of interest" description="Disordered" evidence="10">
    <location>
        <begin position="88"/>
        <end position="140"/>
    </location>
</feature>
<accession>A0A4Y7ITB6</accession>
<dbReference type="PROSITE" id="PS50884">
    <property type="entry name" value="ZF_DOF_2"/>
    <property type="match status" value="1"/>
</dbReference>
<dbReference type="Proteomes" id="UP000316621">
    <property type="component" value="Chromosome 2"/>
</dbReference>
<evidence type="ECO:0000256" key="4">
    <source>
        <dbReference type="ARBA" id="ARBA00023015"/>
    </source>
</evidence>
<organism evidence="12 13">
    <name type="scientific">Papaver somniferum</name>
    <name type="common">Opium poppy</name>
    <dbReference type="NCBI Taxonomy" id="3469"/>
    <lineage>
        <taxon>Eukaryota</taxon>
        <taxon>Viridiplantae</taxon>
        <taxon>Streptophyta</taxon>
        <taxon>Embryophyta</taxon>
        <taxon>Tracheophyta</taxon>
        <taxon>Spermatophyta</taxon>
        <taxon>Magnoliopsida</taxon>
        <taxon>Ranunculales</taxon>
        <taxon>Papaveraceae</taxon>
        <taxon>Papaveroideae</taxon>
        <taxon>Papaver</taxon>
    </lineage>
</organism>
<dbReference type="PANTHER" id="PTHR31992">
    <property type="entry name" value="DOF ZINC FINGER PROTEIN DOF1.4-RELATED"/>
    <property type="match status" value="1"/>
</dbReference>
<dbReference type="PROSITE" id="PS01361">
    <property type="entry name" value="ZF_DOF_1"/>
    <property type="match status" value="1"/>
</dbReference>
<sequence>MGFSSEQVAFNGFDWTQNLIQSSVPEFSKNNPSLILQQQQQLAQPLINCPRCDSTNTKFCYYNNYNRTQPRHYCKSCKRHWTKGGTFRNVPVGGARKNKHQKTDDNSSSNKSKNNSNKKRRVVTDCSGRKGNNNLVLQSSGLEQDTTSEFLYESLINPTSTTARQQNFFSVENSNIGEGNSFMSSSSIHPGPIPVFQFASLSSIDQNHQEHNPSLNSPSTFSNGCFQSSSTNGFNYSGDSASVESSSPWQAPNTITSDFMNSSSINWSWEDLNTLVSTDLKQPWENEQTILHGITKWDDGFGNPCRAVASFDAKVSLDSKAKDR</sequence>
<dbReference type="PANTHER" id="PTHR31992:SF97">
    <property type="entry name" value="DOF ZINC FINGER PROTEIN"/>
    <property type="match status" value="1"/>
</dbReference>
<evidence type="ECO:0000256" key="2">
    <source>
        <dbReference type="ARBA" id="ARBA00022771"/>
    </source>
</evidence>
<comment type="subcellular location">
    <subcellularLocation>
        <location evidence="8 9">Nucleus</location>
    </subcellularLocation>
</comment>
<evidence type="ECO:0000256" key="3">
    <source>
        <dbReference type="ARBA" id="ARBA00022833"/>
    </source>
</evidence>
<name>A0A4Y7ITB6_PAPSO</name>